<evidence type="ECO:0000313" key="2">
    <source>
        <dbReference type="Proteomes" id="UP000784294"/>
    </source>
</evidence>
<proteinExistence type="predicted"/>
<gene>
    <name evidence="1" type="ORF">PXEA_LOCUS212</name>
</gene>
<dbReference type="AlphaFoldDB" id="A0A3S5BKI9"/>
<dbReference type="EMBL" id="CAAALY010000374">
    <property type="protein sequence ID" value="VEL06772.1"/>
    <property type="molecule type" value="Genomic_DNA"/>
</dbReference>
<accession>A0A3S5BKI9</accession>
<reference evidence="1" key="1">
    <citation type="submission" date="2018-11" db="EMBL/GenBank/DDBJ databases">
        <authorList>
            <consortium name="Pathogen Informatics"/>
        </authorList>
    </citation>
    <scope>NUCLEOTIDE SEQUENCE</scope>
</reference>
<sequence length="123" mass="13848">MKAESEYLRVCVRVDGFVDVLLREFVWFWDQASAPMLCVCLCKRVDVCFHGSVYVFVASLLDFRVDSLPISLFVAATCSFDVRLQCSSVSFPLFASLRLHSGVSASLCFQILQNDNWSSNFAV</sequence>
<name>A0A3S5BKI9_9PLAT</name>
<protein>
    <submittedName>
        <fullName evidence="1">Uncharacterized protein</fullName>
    </submittedName>
</protein>
<organism evidence="1 2">
    <name type="scientific">Protopolystoma xenopodis</name>
    <dbReference type="NCBI Taxonomy" id="117903"/>
    <lineage>
        <taxon>Eukaryota</taxon>
        <taxon>Metazoa</taxon>
        <taxon>Spiralia</taxon>
        <taxon>Lophotrochozoa</taxon>
        <taxon>Platyhelminthes</taxon>
        <taxon>Monogenea</taxon>
        <taxon>Polyopisthocotylea</taxon>
        <taxon>Polystomatidea</taxon>
        <taxon>Polystomatidae</taxon>
        <taxon>Protopolystoma</taxon>
    </lineage>
</organism>
<keyword evidence="2" id="KW-1185">Reference proteome</keyword>
<evidence type="ECO:0000313" key="1">
    <source>
        <dbReference type="EMBL" id="VEL06772.1"/>
    </source>
</evidence>
<dbReference type="Proteomes" id="UP000784294">
    <property type="component" value="Unassembled WGS sequence"/>
</dbReference>
<comment type="caution">
    <text evidence="1">The sequence shown here is derived from an EMBL/GenBank/DDBJ whole genome shotgun (WGS) entry which is preliminary data.</text>
</comment>